<dbReference type="Proteomes" id="UP001597389">
    <property type="component" value="Unassembled WGS sequence"/>
</dbReference>
<feature type="transmembrane region" description="Helical" evidence="1">
    <location>
        <begin position="338"/>
        <end position="356"/>
    </location>
</feature>
<evidence type="ECO:0000259" key="2">
    <source>
        <dbReference type="Pfam" id="PF13559"/>
    </source>
</evidence>
<name>A0ABW4Z6P8_9BACT</name>
<keyword evidence="4" id="KW-1185">Reference proteome</keyword>
<keyword evidence="1" id="KW-1133">Transmembrane helix</keyword>
<feature type="transmembrane region" description="Helical" evidence="1">
    <location>
        <begin position="271"/>
        <end position="291"/>
    </location>
</feature>
<evidence type="ECO:0000313" key="4">
    <source>
        <dbReference type="Proteomes" id="UP001597389"/>
    </source>
</evidence>
<protein>
    <submittedName>
        <fullName evidence="3">DUF4129 domain-containing protein</fullName>
    </submittedName>
</protein>
<feature type="domain" description="Protein-glutamine gamma-glutamyltransferase-like C-terminal" evidence="2">
    <location>
        <begin position="413"/>
        <end position="481"/>
    </location>
</feature>
<feature type="transmembrane region" description="Helical" evidence="1">
    <location>
        <begin position="158"/>
        <end position="184"/>
    </location>
</feature>
<keyword evidence="1" id="KW-0812">Transmembrane</keyword>
<accession>A0ABW4Z6P8</accession>
<comment type="caution">
    <text evidence="3">The sequence shown here is derived from an EMBL/GenBank/DDBJ whole genome shotgun (WGS) entry which is preliminary data.</text>
</comment>
<evidence type="ECO:0000256" key="1">
    <source>
        <dbReference type="SAM" id="Phobius"/>
    </source>
</evidence>
<proteinExistence type="predicted"/>
<dbReference type="Pfam" id="PF13559">
    <property type="entry name" value="DUF4129"/>
    <property type="match status" value="1"/>
</dbReference>
<feature type="transmembrane region" description="Helical" evidence="1">
    <location>
        <begin position="63"/>
        <end position="84"/>
    </location>
</feature>
<feature type="transmembrane region" description="Helical" evidence="1">
    <location>
        <begin position="36"/>
        <end position="57"/>
    </location>
</feature>
<keyword evidence="1" id="KW-0472">Membrane</keyword>
<dbReference type="InterPro" id="IPR025403">
    <property type="entry name" value="TgpA-like_C"/>
</dbReference>
<sequence>MRLEKVTAEIRPRGRWESIDLGCALVRENFGKVMGAWFLCVVPLWLVLIAMGQFWPWAEGRPWVAGFLCLWVLPICDRVPLFVLSRRLFGEDTTVSELLRAFPAMVFRRFFVTILAGPLAMGRGLSQPVLELEGLRGKAYTDRVSLLSRSGGEGATQASLIGAVLVLATVFSMSFVFMSVVGLFGDPVVIEEFWVEHVLESDADFIPEPYVWTGLGLLLVAITLIEPFYVGAGFAMYINSRTITEGWDIELAFKRMSERVSRLLESTTKKVSLVLLCSMAFLGGGIEVQAANERLERVLEDEAFTVHRETVEVPKSPDGGDFSLGSGGMAGMGGLAQLIFWGVLAALVVGLIWLIVKNLHTFQRGEQVRVEKQPKIRSVMGMEVAPETLPEDIVEAARRAWEGGERQLALSLLYRGAISWFVHSAELDIDEADTERECLERVVSSRQDSVYFGLLTEHWVRLAYGKVEPEEGDFLRLCHDWPYQTVTPIEGGKL</sequence>
<dbReference type="EMBL" id="JBHUJB010000009">
    <property type="protein sequence ID" value="MFD2157599.1"/>
    <property type="molecule type" value="Genomic_DNA"/>
</dbReference>
<organism evidence="3 4">
    <name type="scientific">Rubritalea tangerina</name>
    <dbReference type="NCBI Taxonomy" id="430798"/>
    <lineage>
        <taxon>Bacteria</taxon>
        <taxon>Pseudomonadati</taxon>
        <taxon>Verrucomicrobiota</taxon>
        <taxon>Verrucomicrobiia</taxon>
        <taxon>Verrucomicrobiales</taxon>
        <taxon>Rubritaleaceae</taxon>
        <taxon>Rubritalea</taxon>
    </lineage>
</organism>
<gene>
    <name evidence="3" type="ORF">ACFSW8_01660</name>
</gene>
<feature type="transmembrane region" description="Helical" evidence="1">
    <location>
        <begin position="210"/>
        <end position="232"/>
    </location>
</feature>
<reference evidence="4" key="1">
    <citation type="journal article" date="2019" name="Int. J. Syst. Evol. Microbiol.">
        <title>The Global Catalogue of Microorganisms (GCM) 10K type strain sequencing project: providing services to taxonomists for standard genome sequencing and annotation.</title>
        <authorList>
            <consortium name="The Broad Institute Genomics Platform"/>
            <consortium name="The Broad Institute Genome Sequencing Center for Infectious Disease"/>
            <person name="Wu L."/>
            <person name="Ma J."/>
        </authorList>
    </citation>
    <scope>NUCLEOTIDE SEQUENCE [LARGE SCALE GENOMIC DNA]</scope>
    <source>
        <strain evidence="4">CCUG 57942</strain>
    </source>
</reference>
<evidence type="ECO:0000313" key="3">
    <source>
        <dbReference type="EMBL" id="MFD2157599.1"/>
    </source>
</evidence>
<dbReference type="RefSeq" id="WP_377177289.1">
    <property type="nucleotide sequence ID" value="NZ_JBHUJB010000009.1"/>
</dbReference>